<dbReference type="InterPro" id="IPR000330">
    <property type="entry name" value="SNF2_N"/>
</dbReference>
<organism evidence="4 5">
    <name type="scientific">Rhodoglobus aureus</name>
    <dbReference type="NCBI Taxonomy" id="191497"/>
    <lineage>
        <taxon>Bacteria</taxon>
        <taxon>Bacillati</taxon>
        <taxon>Actinomycetota</taxon>
        <taxon>Actinomycetes</taxon>
        <taxon>Micrococcales</taxon>
        <taxon>Microbacteriaceae</taxon>
        <taxon>Rhodoglobus</taxon>
    </lineage>
</organism>
<dbReference type="InterPro" id="IPR049730">
    <property type="entry name" value="SNF2/RAD54-like_C"/>
</dbReference>
<protein>
    <recommendedName>
        <fullName evidence="6">Helicase</fullName>
    </recommendedName>
</protein>
<dbReference type="SMART" id="SM00490">
    <property type="entry name" value="HELICc"/>
    <property type="match status" value="1"/>
</dbReference>
<comment type="caution">
    <text evidence="4">The sequence shown here is derived from an EMBL/GenBank/DDBJ whole genome shotgun (WGS) entry which is preliminary data.</text>
</comment>
<evidence type="ECO:0000313" key="4">
    <source>
        <dbReference type="EMBL" id="GAA1213832.1"/>
    </source>
</evidence>
<keyword evidence="5" id="KW-1185">Reference proteome</keyword>
<dbReference type="EMBL" id="BAAAKW010000020">
    <property type="protein sequence ID" value="GAA1213832.1"/>
    <property type="molecule type" value="Genomic_DNA"/>
</dbReference>
<accession>A0ABN1VMM9</accession>
<dbReference type="Pfam" id="PF00176">
    <property type="entry name" value="SNF2-rel_dom"/>
    <property type="match status" value="1"/>
</dbReference>
<dbReference type="SUPFAM" id="SSF52540">
    <property type="entry name" value="P-loop containing nucleoside triphosphate hydrolases"/>
    <property type="match status" value="2"/>
</dbReference>
<feature type="domain" description="Helicase C-terminal" evidence="3">
    <location>
        <begin position="447"/>
        <end position="597"/>
    </location>
</feature>
<evidence type="ECO:0000259" key="3">
    <source>
        <dbReference type="PROSITE" id="PS51194"/>
    </source>
</evidence>
<dbReference type="PANTHER" id="PTHR45766">
    <property type="entry name" value="DNA ANNEALING HELICASE AND ENDONUCLEASE ZRANB3 FAMILY MEMBER"/>
    <property type="match status" value="1"/>
</dbReference>
<dbReference type="Gene3D" id="3.40.50.300">
    <property type="entry name" value="P-loop containing nucleotide triphosphate hydrolases"/>
    <property type="match status" value="1"/>
</dbReference>
<evidence type="ECO:0008006" key="6">
    <source>
        <dbReference type="Google" id="ProtNLM"/>
    </source>
</evidence>
<dbReference type="CDD" id="cd18793">
    <property type="entry name" value="SF2_C_SNF"/>
    <property type="match status" value="1"/>
</dbReference>
<dbReference type="Gene3D" id="3.40.50.10810">
    <property type="entry name" value="Tandem AAA-ATPase domain"/>
    <property type="match status" value="1"/>
</dbReference>
<dbReference type="InterPro" id="IPR038718">
    <property type="entry name" value="SNF2-like_sf"/>
</dbReference>
<evidence type="ECO:0000313" key="5">
    <source>
        <dbReference type="Proteomes" id="UP001500943"/>
    </source>
</evidence>
<dbReference type="PROSITE" id="PS51194">
    <property type="entry name" value="HELICASE_CTER"/>
    <property type="match status" value="1"/>
</dbReference>
<dbReference type="SMART" id="SM00487">
    <property type="entry name" value="DEXDc"/>
    <property type="match status" value="1"/>
</dbReference>
<feature type="domain" description="Helicase ATP-binding" evidence="2">
    <location>
        <begin position="43"/>
        <end position="227"/>
    </location>
</feature>
<keyword evidence="1" id="KW-0378">Hydrolase</keyword>
<dbReference type="InterPro" id="IPR001650">
    <property type="entry name" value="Helicase_C-like"/>
</dbReference>
<sequence length="948" mass="106327">MTAQELHAALSAVLLLDPNSDYLHSRNAGRVDFEPYQYRPVLKLVQSDRPRILIADDVGVGKTIEACLIIKELEARKRAESVLVICPRPLVVDEKWRNELKRFDEDFVHLDSKTLRWCMEETLRDGAWPNRYRKAILSYSLLDETLLTGRRNGKRLNAASLDDLAGELNFDLLIVDEAHHIRNRETKAYQCVQRFVDASDAVVMMSATPIQTHSQDLFTIVNLLRDDLVTDQDDFLVMLEPNGHLYNASVSARSGDTDWAFQATRHLGLAIKTRWGQDVLSIDPRVAELLDLLNDPSPDDRDRVRAVRLIEKLNTFSEIVTRTRRRDIGEFTTRKPSAPVVEFTAEQERVYFAVLALGERIAAARSPEISVKFLLSTLYRQAASSISGLAPLIQDIFENRLRSSEMSAEYEEYALSSQQIAEFRAEAREIQYLAEGLIGEADPKVELLRQVIQDKSADSNNKVLVFSTFRHTIQYLEAECHRMGIRVGVMHGGVADEDRKSIRHRFKLDRSSRDAVDVMLSSEVGTEGLDYQFCNTIVNYDIPWNPMRIEQRIGRIDRRGQKSDTVAIVNILTRGTIEAEIYDRCLSRIGVFNHALGGSEQILGEITAAIVDIATDLQLTRAERAAALRQLADNEISRVEEEQGLEDQQPDLLGYSGETFEQDVAEASSEWLSDTKIAALVRQYFEGIQPGRSIAIRPGRVARVPVSADVAAQISEDLDDQGIEAHRLKRRLRGERIVLRLTTDLDLAEDEDEGEIELLGPTHPLVLLAAKRSAVDEPLSCALKVVSDRVAPGAYPIGIYAWTRRGSTDSLTFRMVSVDAAVEGCAVELLSTSGSADLRAVTEQEHLDLDRRHANLWVEARHTHQQRQGASAERRLAALRSQKARRLSAIQRQLDSAAHSDIQTMKIGEMRGAEASFDRLLGAQKSGVARTDLTTRHIANVVVQVVAP</sequence>
<gene>
    <name evidence="4" type="ORF">GCM10009655_11410</name>
</gene>
<evidence type="ECO:0000256" key="1">
    <source>
        <dbReference type="ARBA" id="ARBA00022801"/>
    </source>
</evidence>
<dbReference type="Pfam" id="PF00271">
    <property type="entry name" value="Helicase_C"/>
    <property type="match status" value="1"/>
</dbReference>
<proteinExistence type="predicted"/>
<dbReference type="Proteomes" id="UP001500943">
    <property type="component" value="Unassembled WGS sequence"/>
</dbReference>
<dbReference type="PANTHER" id="PTHR45766:SF6">
    <property type="entry name" value="SWI_SNF-RELATED MATRIX-ASSOCIATED ACTIN-DEPENDENT REGULATOR OF CHROMATIN SUBFAMILY A-LIKE PROTEIN 1"/>
    <property type="match status" value="1"/>
</dbReference>
<reference evidence="4 5" key="1">
    <citation type="journal article" date="2019" name="Int. J. Syst. Evol. Microbiol.">
        <title>The Global Catalogue of Microorganisms (GCM) 10K type strain sequencing project: providing services to taxonomists for standard genome sequencing and annotation.</title>
        <authorList>
            <consortium name="The Broad Institute Genomics Platform"/>
            <consortium name="The Broad Institute Genome Sequencing Center for Infectious Disease"/>
            <person name="Wu L."/>
            <person name="Ma J."/>
        </authorList>
    </citation>
    <scope>NUCLEOTIDE SEQUENCE [LARGE SCALE GENOMIC DNA]</scope>
    <source>
        <strain evidence="4 5">JCM 12762</strain>
    </source>
</reference>
<dbReference type="InterPro" id="IPR027417">
    <property type="entry name" value="P-loop_NTPase"/>
</dbReference>
<evidence type="ECO:0000259" key="2">
    <source>
        <dbReference type="PROSITE" id="PS51192"/>
    </source>
</evidence>
<name>A0ABN1VMM9_9MICO</name>
<dbReference type="InterPro" id="IPR014001">
    <property type="entry name" value="Helicase_ATP-bd"/>
</dbReference>
<dbReference type="PROSITE" id="PS51192">
    <property type="entry name" value="HELICASE_ATP_BIND_1"/>
    <property type="match status" value="1"/>
</dbReference>